<accession>V8RDP5</accession>
<name>V8RDP5_9PSED</name>
<gene>
    <name evidence="1" type="ORF">PMO01_05985</name>
</gene>
<comment type="caution">
    <text evidence="1">The sequence shown here is derived from an EMBL/GenBank/DDBJ whole genome shotgun (WGS) entry which is preliminary data.</text>
</comment>
<dbReference type="AlphaFoldDB" id="V8RDP5"/>
<dbReference type="Proteomes" id="UP000024771">
    <property type="component" value="Chromosome"/>
</dbReference>
<protein>
    <submittedName>
        <fullName evidence="1">Uncharacterized protein</fullName>
    </submittedName>
</protein>
<dbReference type="EMBL" id="AYMZ01000003">
    <property type="protein sequence ID" value="ETF09798.1"/>
    <property type="molecule type" value="Genomic_DNA"/>
</dbReference>
<evidence type="ECO:0000313" key="1">
    <source>
        <dbReference type="EMBL" id="ETF09798.1"/>
    </source>
</evidence>
<organism evidence="1">
    <name type="scientific">Pseudomonas moraviensis R28-S</name>
    <dbReference type="NCBI Taxonomy" id="1395516"/>
    <lineage>
        <taxon>Bacteria</taxon>
        <taxon>Pseudomonadati</taxon>
        <taxon>Pseudomonadota</taxon>
        <taxon>Gammaproteobacteria</taxon>
        <taxon>Pseudomonadales</taxon>
        <taxon>Pseudomonadaceae</taxon>
        <taxon>Pseudomonas</taxon>
    </lineage>
</organism>
<proteinExistence type="predicted"/>
<dbReference type="HOGENOM" id="CLU_2993309_0_0_6"/>
<reference evidence="1" key="1">
    <citation type="journal article" date="2014" name="Genome Announc.">
        <title>Draft Genome Sequence of Pseudomonas moraviensis R28-S.</title>
        <authorList>
            <person name="Hunter S.S."/>
            <person name="Yano H."/>
            <person name="Loftie-Eaton W."/>
            <person name="Hughes J."/>
            <person name="De Gelder L."/>
            <person name="Stragier P."/>
            <person name="De Vos P."/>
            <person name="Settles M.L."/>
            <person name="Top E.M."/>
        </authorList>
    </citation>
    <scope>NUCLEOTIDE SEQUENCE [LARGE SCALE GENOMIC DNA]</scope>
    <source>
        <strain evidence="1">R28-S</strain>
    </source>
</reference>
<dbReference type="PATRIC" id="fig|1395516.4.peg.1220"/>
<sequence length="57" mass="6602">MRYRRGEKFMKNFRFSGIPVGASLLAKAVCQAPIMLNDRALREQARSHRITLVVLRK</sequence>